<evidence type="ECO:0000313" key="2">
    <source>
        <dbReference type="Proteomes" id="UP000253507"/>
    </source>
</evidence>
<protein>
    <submittedName>
        <fullName evidence="1">Uncharacterized protein</fullName>
    </submittedName>
</protein>
<dbReference type="Proteomes" id="UP000253507">
    <property type="component" value="Unassembled WGS sequence"/>
</dbReference>
<accession>A0A367EUI7</accession>
<dbReference type="OrthoDB" id="4331016at2"/>
<comment type="caution">
    <text evidence="1">The sequence shown here is derived from an EMBL/GenBank/DDBJ whole genome shotgun (WGS) entry which is preliminary data.</text>
</comment>
<proteinExistence type="predicted"/>
<evidence type="ECO:0000313" key="1">
    <source>
        <dbReference type="EMBL" id="RCG21774.1"/>
    </source>
</evidence>
<keyword evidence="2" id="KW-1185">Reference proteome</keyword>
<reference evidence="1 2" key="1">
    <citation type="submission" date="2018-06" db="EMBL/GenBank/DDBJ databases">
        <title>Streptomyces reniochalinae sp. nov. and Streptomyces diacarnus sp. nov. from marine sponges.</title>
        <authorList>
            <person name="Li L."/>
        </authorList>
    </citation>
    <scope>NUCLEOTIDE SEQUENCE [LARGE SCALE GENOMIC DNA]</scope>
    <source>
        <strain evidence="1 2">LHW50302</strain>
    </source>
</reference>
<name>A0A367EUI7_9ACTN</name>
<gene>
    <name evidence="1" type="ORF">DQ392_08685</name>
</gene>
<dbReference type="AlphaFoldDB" id="A0A367EUI7"/>
<dbReference type="RefSeq" id="WP_114014943.1">
    <property type="nucleotide sequence ID" value="NZ_QOIM01000026.1"/>
</dbReference>
<sequence>MNRTFNPTSPLSDADAASVSDLSARRRATTSVADANAAFRADLIGDYLAVRRTGVWSDELRVLAEARRYDVANPDDTVPLFDELHAIELFGTQPGVAA</sequence>
<dbReference type="EMBL" id="QOIM01000026">
    <property type="protein sequence ID" value="RCG21774.1"/>
    <property type="molecule type" value="Genomic_DNA"/>
</dbReference>
<organism evidence="1 2">
    <name type="scientific">Streptomyces reniochalinae</name>
    <dbReference type="NCBI Taxonomy" id="2250578"/>
    <lineage>
        <taxon>Bacteria</taxon>
        <taxon>Bacillati</taxon>
        <taxon>Actinomycetota</taxon>
        <taxon>Actinomycetes</taxon>
        <taxon>Kitasatosporales</taxon>
        <taxon>Streptomycetaceae</taxon>
        <taxon>Streptomyces</taxon>
    </lineage>
</organism>